<keyword evidence="2" id="KW-1185">Reference proteome</keyword>
<protein>
    <submittedName>
        <fullName evidence="1">Uncharacterized protein</fullName>
    </submittedName>
</protein>
<reference evidence="2" key="1">
    <citation type="submission" date="2016-10" db="EMBL/GenBank/DDBJ databases">
        <authorList>
            <person name="Varghese N."/>
            <person name="Submissions S."/>
        </authorList>
    </citation>
    <scope>NUCLEOTIDE SEQUENCE [LARGE SCALE GENOMIC DNA]</scope>
    <source>
        <strain evidence="2">DSM 23445</strain>
    </source>
</reference>
<evidence type="ECO:0000313" key="1">
    <source>
        <dbReference type="EMBL" id="SFU18888.1"/>
    </source>
</evidence>
<organism evidence="1 2">
    <name type="scientific">Algoriphagus locisalis</name>
    <dbReference type="NCBI Taxonomy" id="305507"/>
    <lineage>
        <taxon>Bacteria</taxon>
        <taxon>Pseudomonadati</taxon>
        <taxon>Bacteroidota</taxon>
        <taxon>Cytophagia</taxon>
        <taxon>Cytophagales</taxon>
        <taxon>Cyclobacteriaceae</taxon>
        <taxon>Algoriphagus</taxon>
    </lineage>
</organism>
<dbReference type="EMBL" id="FPBF01000010">
    <property type="protein sequence ID" value="SFU18888.1"/>
    <property type="molecule type" value="Genomic_DNA"/>
</dbReference>
<sequence>MSMNDEYSSTHPQSNDKIPNHLVEFGCSYTSLAKTLKSQSNLQNSYKYKTERELC</sequence>
<gene>
    <name evidence="1" type="ORF">SAMN04489724_0055</name>
</gene>
<name>A0A1I7E4L8_9BACT</name>
<dbReference type="AlphaFoldDB" id="A0A1I7E4L8"/>
<accession>A0A1I7E4L8</accession>
<evidence type="ECO:0000313" key="2">
    <source>
        <dbReference type="Proteomes" id="UP000199673"/>
    </source>
</evidence>
<proteinExistence type="predicted"/>
<dbReference type="STRING" id="305507.SAMN04489724_0055"/>
<dbReference type="Proteomes" id="UP000199673">
    <property type="component" value="Unassembled WGS sequence"/>
</dbReference>